<feature type="region of interest" description="Disordered" evidence="1">
    <location>
        <begin position="106"/>
        <end position="140"/>
    </location>
</feature>
<feature type="compositionally biased region" description="Basic and acidic residues" evidence="1">
    <location>
        <begin position="117"/>
        <end position="140"/>
    </location>
</feature>
<comment type="caution">
    <text evidence="2">The sequence shown here is derived from an EMBL/GenBank/DDBJ whole genome shotgun (WGS) entry which is preliminary data.</text>
</comment>
<evidence type="ECO:0000313" key="3">
    <source>
        <dbReference type="Proteomes" id="UP000299102"/>
    </source>
</evidence>
<dbReference type="OrthoDB" id="6783319at2759"/>
<proteinExistence type="predicted"/>
<accession>A0A4C1Z490</accession>
<keyword evidence="3" id="KW-1185">Reference proteome</keyword>
<organism evidence="2 3">
    <name type="scientific">Eumeta variegata</name>
    <name type="common">Bagworm moth</name>
    <name type="synonym">Eumeta japonica</name>
    <dbReference type="NCBI Taxonomy" id="151549"/>
    <lineage>
        <taxon>Eukaryota</taxon>
        <taxon>Metazoa</taxon>
        <taxon>Ecdysozoa</taxon>
        <taxon>Arthropoda</taxon>
        <taxon>Hexapoda</taxon>
        <taxon>Insecta</taxon>
        <taxon>Pterygota</taxon>
        <taxon>Neoptera</taxon>
        <taxon>Endopterygota</taxon>
        <taxon>Lepidoptera</taxon>
        <taxon>Glossata</taxon>
        <taxon>Ditrysia</taxon>
        <taxon>Tineoidea</taxon>
        <taxon>Psychidae</taxon>
        <taxon>Oiketicinae</taxon>
        <taxon>Eumeta</taxon>
    </lineage>
</organism>
<name>A0A4C1Z490_EUMVA</name>
<dbReference type="AlphaFoldDB" id="A0A4C1Z490"/>
<dbReference type="EMBL" id="BGZK01001565">
    <property type="protein sequence ID" value="GBP82440.1"/>
    <property type="molecule type" value="Genomic_DNA"/>
</dbReference>
<evidence type="ECO:0000313" key="2">
    <source>
        <dbReference type="EMBL" id="GBP82440.1"/>
    </source>
</evidence>
<reference evidence="2 3" key="1">
    <citation type="journal article" date="2019" name="Commun. Biol.">
        <title>The bagworm genome reveals a unique fibroin gene that provides high tensile strength.</title>
        <authorList>
            <person name="Kono N."/>
            <person name="Nakamura H."/>
            <person name="Ohtoshi R."/>
            <person name="Tomita M."/>
            <person name="Numata K."/>
            <person name="Arakawa K."/>
        </authorList>
    </citation>
    <scope>NUCLEOTIDE SEQUENCE [LARGE SCALE GENOMIC DNA]</scope>
</reference>
<feature type="region of interest" description="Disordered" evidence="1">
    <location>
        <begin position="49"/>
        <end position="68"/>
    </location>
</feature>
<dbReference type="Proteomes" id="UP000299102">
    <property type="component" value="Unassembled WGS sequence"/>
</dbReference>
<gene>
    <name evidence="2" type="ORF">EVAR_60169_1</name>
</gene>
<protein>
    <submittedName>
        <fullName evidence="2">Uncharacterized protein</fullName>
    </submittedName>
</protein>
<sequence length="238" mass="27369">MTAMDEFVTKTELRYFEAFPKTTTIETSKNKWVRKSTFLRVKRACEPLASRRSPPPMVTRNPKGATSASPAFHREVYSFLKDHLVGIHWKDQHVWFSFKYVTKADSGQSSSKVPESPADKSNDSHLEDSHSDSNIDRTESMKMTHYFDGTKINNENDTVNATFGDSISFEEFVQYLRDVSHWSLPVPNNVRIDIIKKGSEHFQNKEGPFPTVSRHGSKIKGDCRHLSQEWFYKKMPSG</sequence>
<evidence type="ECO:0000256" key="1">
    <source>
        <dbReference type="SAM" id="MobiDB-lite"/>
    </source>
</evidence>